<reference evidence="2 3" key="1">
    <citation type="journal article" date="2024" name="Plant J.">
        <title>Genome sequences and population genomics reveal climatic adaptation and genomic divergence between two closely related sweetgum species.</title>
        <authorList>
            <person name="Xu W.Q."/>
            <person name="Ren C.Q."/>
            <person name="Zhang X.Y."/>
            <person name="Comes H.P."/>
            <person name="Liu X.H."/>
            <person name="Li Y.G."/>
            <person name="Kettle C.J."/>
            <person name="Jalonen R."/>
            <person name="Gaisberger H."/>
            <person name="Ma Y.Z."/>
            <person name="Qiu Y.X."/>
        </authorList>
    </citation>
    <scope>NUCLEOTIDE SEQUENCE [LARGE SCALE GENOMIC DNA]</scope>
    <source>
        <strain evidence="2">Hangzhou</strain>
    </source>
</reference>
<dbReference type="PANTHER" id="PTHR35305">
    <property type="entry name" value="FAD-BINDING PROTEIN"/>
    <property type="match status" value="1"/>
</dbReference>
<name>A0AAP0WYB0_LIQFO</name>
<dbReference type="Pfam" id="PF25071">
    <property type="entry name" value="DUF7795"/>
    <property type="match status" value="1"/>
</dbReference>
<organism evidence="2 3">
    <name type="scientific">Liquidambar formosana</name>
    <name type="common">Formosan gum</name>
    <dbReference type="NCBI Taxonomy" id="63359"/>
    <lineage>
        <taxon>Eukaryota</taxon>
        <taxon>Viridiplantae</taxon>
        <taxon>Streptophyta</taxon>
        <taxon>Embryophyta</taxon>
        <taxon>Tracheophyta</taxon>
        <taxon>Spermatophyta</taxon>
        <taxon>Magnoliopsida</taxon>
        <taxon>eudicotyledons</taxon>
        <taxon>Gunneridae</taxon>
        <taxon>Pentapetalae</taxon>
        <taxon>Saxifragales</taxon>
        <taxon>Altingiaceae</taxon>
        <taxon>Liquidambar</taxon>
    </lineage>
</organism>
<dbReference type="InterPro" id="IPR056697">
    <property type="entry name" value="DUF7795"/>
</dbReference>
<dbReference type="PANTHER" id="PTHR35305:SF2">
    <property type="entry name" value="FAD-BINDING PROTEIN"/>
    <property type="match status" value="1"/>
</dbReference>
<proteinExistence type="predicted"/>
<sequence>MEGEEGNLVSELKEKISQIFSEFLTRVTKFEELVPVGSGLLLGFQQGLEFLRRPPIDKTSELIKSIIKTNETKRVKSYVEARCINTHDGVQNISKLHTCQLGLQDHLSKAKCILNDLKGLIEDATSAMQTANVSLSNLGDKDFGNELDQQAITSYDKEEMSSSHVQKTEVTDYAVIMAIIYSMVKQDYMMQERIVSSLNLKSSSGELDTYCLMWSLRPFINDEIMHRAWKLIP</sequence>
<accession>A0AAP0WYB0</accession>
<protein>
    <recommendedName>
        <fullName evidence="1">DUF7795 domain-containing protein</fullName>
    </recommendedName>
</protein>
<dbReference type="AlphaFoldDB" id="A0AAP0WYB0"/>
<feature type="domain" description="DUF7795" evidence="1">
    <location>
        <begin position="10"/>
        <end position="132"/>
    </location>
</feature>
<evidence type="ECO:0000313" key="2">
    <source>
        <dbReference type="EMBL" id="KAK9284964.1"/>
    </source>
</evidence>
<evidence type="ECO:0000259" key="1">
    <source>
        <dbReference type="Pfam" id="PF25071"/>
    </source>
</evidence>
<dbReference type="Proteomes" id="UP001415857">
    <property type="component" value="Unassembled WGS sequence"/>
</dbReference>
<comment type="caution">
    <text evidence="2">The sequence shown here is derived from an EMBL/GenBank/DDBJ whole genome shotgun (WGS) entry which is preliminary data.</text>
</comment>
<dbReference type="EMBL" id="JBBPBK010000005">
    <property type="protein sequence ID" value="KAK9284964.1"/>
    <property type="molecule type" value="Genomic_DNA"/>
</dbReference>
<keyword evidence="3" id="KW-1185">Reference proteome</keyword>
<gene>
    <name evidence="2" type="ORF">L1049_024146</name>
</gene>
<evidence type="ECO:0000313" key="3">
    <source>
        <dbReference type="Proteomes" id="UP001415857"/>
    </source>
</evidence>